<dbReference type="InterPro" id="IPR036047">
    <property type="entry name" value="F-box-like_dom_sf"/>
</dbReference>
<organism evidence="2 3">
    <name type="scientific">Helianthus annuus</name>
    <name type="common">Common sunflower</name>
    <dbReference type="NCBI Taxonomy" id="4232"/>
    <lineage>
        <taxon>Eukaryota</taxon>
        <taxon>Viridiplantae</taxon>
        <taxon>Streptophyta</taxon>
        <taxon>Embryophyta</taxon>
        <taxon>Tracheophyta</taxon>
        <taxon>Spermatophyta</taxon>
        <taxon>Magnoliopsida</taxon>
        <taxon>eudicotyledons</taxon>
        <taxon>Gunneridae</taxon>
        <taxon>Pentapetalae</taxon>
        <taxon>asterids</taxon>
        <taxon>campanulids</taxon>
        <taxon>Asterales</taxon>
        <taxon>Asteraceae</taxon>
        <taxon>Asteroideae</taxon>
        <taxon>Heliantheae alliance</taxon>
        <taxon>Heliantheae</taxon>
        <taxon>Helianthus</taxon>
    </lineage>
</organism>
<dbReference type="Gene3D" id="1.20.1280.50">
    <property type="match status" value="1"/>
</dbReference>
<dbReference type="Proteomes" id="UP000215914">
    <property type="component" value="Unassembled WGS sequence"/>
</dbReference>
<proteinExistence type="predicted"/>
<comment type="caution">
    <text evidence="2">The sequence shown here is derived from an EMBL/GenBank/DDBJ whole genome shotgun (WGS) entry which is preliminary data.</text>
</comment>
<dbReference type="InterPro" id="IPR050796">
    <property type="entry name" value="SCF_F-box_component"/>
</dbReference>
<dbReference type="SUPFAM" id="SSF81383">
    <property type="entry name" value="F-box domain"/>
    <property type="match status" value="1"/>
</dbReference>
<dbReference type="AlphaFoldDB" id="A0A9K3IXQ9"/>
<evidence type="ECO:0000313" key="3">
    <source>
        <dbReference type="Proteomes" id="UP000215914"/>
    </source>
</evidence>
<dbReference type="Pfam" id="PF00646">
    <property type="entry name" value="F-box"/>
    <property type="match status" value="1"/>
</dbReference>
<sequence length="246" mass="27982">MSDNIPFEIQAEIMKKLPAKSLVQFRTVSKAWKSLIDSSQFIVEYSGRHTQEQHLLVWYSHKFEQKYVPVVDDHTFPEQKVSPTIPPPMNMLNYASIIGISHGLLCLYYNYQEGLGGPYSGIDIAFLWNLSIRKVVAVAVPNVGCGMYETVLGFGVCRETIEPKIVKVTHIKRFSDMESISCIPWQVEIFTSSTGAWRTPYSTNLPFNKSIEFNYFTVAVDGFMYLLVIERNTMDGVFSSGYPHIP</sequence>
<protein>
    <submittedName>
        <fullName evidence="2">F-box domain-containing protein</fullName>
    </submittedName>
</protein>
<dbReference type="EMBL" id="MNCJ02000321">
    <property type="protein sequence ID" value="KAF5803935.1"/>
    <property type="molecule type" value="Genomic_DNA"/>
</dbReference>
<reference evidence="2" key="2">
    <citation type="submission" date="2020-06" db="EMBL/GenBank/DDBJ databases">
        <title>Helianthus annuus Genome sequencing and assembly Release 2.</title>
        <authorList>
            <person name="Gouzy J."/>
            <person name="Langlade N."/>
            <person name="Munos S."/>
        </authorList>
    </citation>
    <scope>NUCLEOTIDE SEQUENCE</scope>
    <source>
        <tissue evidence="2">Leaves</tissue>
    </source>
</reference>
<dbReference type="InterPro" id="IPR001810">
    <property type="entry name" value="F-box_dom"/>
</dbReference>
<evidence type="ECO:0000313" key="2">
    <source>
        <dbReference type="EMBL" id="KAF5803935.1"/>
    </source>
</evidence>
<name>A0A9K3IXQ9_HELAN</name>
<dbReference type="PROSITE" id="PS50181">
    <property type="entry name" value="FBOX"/>
    <property type="match status" value="1"/>
</dbReference>
<feature type="domain" description="F-box" evidence="1">
    <location>
        <begin position="1"/>
        <end position="45"/>
    </location>
</feature>
<keyword evidence="3" id="KW-1185">Reference proteome</keyword>
<dbReference type="PANTHER" id="PTHR31672:SF10">
    <property type="entry name" value="F-BOX DOMAIN-CONTAINING PROTEIN"/>
    <property type="match status" value="1"/>
</dbReference>
<reference evidence="2" key="1">
    <citation type="journal article" date="2017" name="Nature">
        <title>The sunflower genome provides insights into oil metabolism, flowering and Asterid evolution.</title>
        <authorList>
            <person name="Badouin H."/>
            <person name="Gouzy J."/>
            <person name="Grassa C.J."/>
            <person name="Murat F."/>
            <person name="Staton S.E."/>
            <person name="Cottret L."/>
            <person name="Lelandais-Briere C."/>
            <person name="Owens G.L."/>
            <person name="Carrere S."/>
            <person name="Mayjonade B."/>
            <person name="Legrand L."/>
            <person name="Gill N."/>
            <person name="Kane N.C."/>
            <person name="Bowers J.E."/>
            <person name="Hubner S."/>
            <person name="Bellec A."/>
            <person name="Berard A."/>
            <person name="Berges H."/>
            <person name="Blanchet N."/>
            <person name="Boniface M.C."/>
            <person name="Brunel D."/>
            <person name="Catrice O."/>
            <person name="Chaidir N."/>
            <person name="Claudel C."/>
            <person name="Donnadieu C."/>
            <person name="Faraut T."/>
            <person name="Fievet G."/>
            <person name="Helmstetter N."/>
            <person name="King M."/>
            <person name="Knapp S.J."/>
            <person name="Lai Z."/>
            <person name="Le Paslier M.C."/>
            <person name="Lippi Y."/>
            <person name="Lorenzon L."/>
            <person name="Mandel J.R."/>
            <person name="Marage G."/>
            <person name="Marchand G."/>
            <person name="Marquand E."/>
            <person name="Bret-Mestries E."/>
            <person name="Morien E."/>
            <person name="Nambeesan S."/>
            <person name="Nguyen T."/>
            <person name="Pegot-Espagnet P."/>
            <person name="Pouilly N."/>
            <person name="Raftis F."/>
            <person name="Sallet E."/>
            <person name="Schiex T."/>
            <person name="Thomas J."/>
            <person name="Vandecasteele C."/>
            <person name="Vares D."/>
            <person name="Vear F."/>
            <person name="Vautrin S."/>
            <person name="Crespi M."/>
            <person name="Mangin B."/>
            <person name="Burke J.M."/>
            <person name="Salse J."/>
            <person name="Munos S."/>
            <person name="Vincourt P."/>
            <person name="Rieseberg L.H."/>
            <person name="Langlade N.B."/>
        </authorList>
    </citation>
    <scope>NUCLEOTIDE SEQUENCE</scope>
    <source>
        <tissue evidence="2">Leaves</tissue>
    </source>
</reference>
<dbReference type="Gramene" id="mRNA:HanXRQr2_Chr06g0277271">
    <property type="protein sequence ID" value="CDS:HanXRQr2_Chr06g0277271.1"/>
    <property type="gene ID" value="HanXRQr2_Chr06g0277271"/>
</dbReference>
<dbReference type="SMART" id="SM00256">
    <property type="entry name" value="FBOX"/>
    <property type="match status" value="1"/>
</dbReference>
<gene>
    <name evidence="2" type="ORF">HanXRQr2_Chr06g0277271</name>
</gene>
<dbReference type="PANTHER" id="PTHR31672">
    <property type="entry name" value="BNACNNG10540D PROTEIN"/>
    <property type="match status" value="1"/>
</dbReference>
<dbReference type="OrthoDB" id="1113663at2759"/>
<accession>A0A9K3IXQ9</accession>
<evidence type="ECO:0000259" key="1">
    <source>
        <dbReference type="PROSITE" id="PS50181"/>
    </source>
</evidence>
<dbReference type="CDD" id="cd22157">
    <property type="entry name" value="F-box_AtFBW1-like"/>
    <property type="match status" value="1"/>
</dbReference>